<evidence type="ECO:0008006" key="16">
    <source>
        <dbReference type="Google" id="ProtNLM"/>
    </source>
</evidence>
<dbReference type="CDD" id="cd00922">
    <property type="entry name" value="Cyt_c_Oxidase_IV"/>
    <property type="match status" value="1"/>
</dbReference>
<dbReference type="EMBL" id="CAJOBA010001218">
    <property type="protein sequence ID" value="CAF3583065.1"/>
    <property type="molecule type" value="Genomic_DNA"/>
</dbReference>
<evidence type="ECO:0000256" key="4">
    <source>
        <dbReference type="ARBA" id="ARBA00022792"/>
    </source>
</evidence>
<sequence length="310" mass="36387">MSRVLGAFCKFGLGCRIHRLVQFRTAVTTTHSQVRETQTQNHSQQPHELDPLKPPHIDHDRMRMHPRIGNREIVGYGMKGNPDYFDLAMFPCPSIRWEVDTPEVKKLREKEQGDWHSLTIEEKKKLYRSSFRQTFEEFTQPEGLWKWSIGMALIGLSALTLVYDGYRRLVYTFDPPDSTSDEKLKKQLEYHIAARQGPQTGLASEWDYEVDNYKEELYIRPLQSGHTYFQFLFTTVVDNDIIENNIVHHYNLFPKSIADLIRLNSIDEFHISLTQGLWRYKQWNFPIVSAPPGAEVWAWFKPQTTITKPK</sequence>
<evidence type="ECO:0000256" key="1">
    <source>
        <dbReference type="ARBA" id="ARBA00004434"/>
    </source>
</evidence>
<feature type="compositionally biased region" description="Polar residues" evidence="10">
    <location>
        <begin position="32"/>
        <end position="44"/>
    </location>
</feature>
<evidence type="ECO:0000256" key="8">
    <source>
        <dbReference type="ARBA" id="ARBA00023128"/>
    </source>
</evidence>
<dbReference type="Proteomes" id="UP000663829">
    <property type="component" value="Unassembled WGS sequence"/>
</dbReference>
<proteinExistence type="inferred from homology"/>
<evidence type="ECO:0000256" key="9">
    <source>
        <dbReference type="ARBA" id="ARBA00023136"/>
    </source>
</evidence>
<dbReference type="OrthoDB" id="186013at2759"/>
<evidence type="ECO:0000256" key="7">
    <source>
        <dbReference type="ARBA" id="ARBA00023002"/>
    </source>
</evidence>
<evidence type="ECO:0000313" key="13">
    <source>
        <dbReference type="EMBL" id="CAF3583065.1"/>
    </source>
</evidence>
<dbReference type="EMBL" id="CAJOBC010000543">
    <property type="protein sequence ID" value="CAF3599013.1"/>
    <property type="molecule type" value="Genomic_DNA"/>
</dbReference>
<dbReference type="Proteomes" id="UP000682733">
    <property type="component" value="Unassembled WGS sequence"/>
</dbReference>
<dbReference type="InterPro" id="IPR013288">
    <property type="entry name" value="Cyt_c_oxidase_su4"/>
</dbReference>
<dbReference type="GO" id="GO:0016255">
    <property type="term" value="P:attachment of GPI anchor to protein"/>
    <property type="evidence" value="ECO:0007669"/>
    <property type="project" value="InterPro"/>
</dbReference>
<evidence type="ECO:0000256" key="2">
    <source>
        <dbReference type="ARBA" id="ARBA00008135"/>
    </source>
</evidence>
<evidence type="ECO:0000256" key="10">
    <source>
        <dbReference type="SAM" id="MobiDB-lite"/>
    </source>
</evidence>
<evidence type="ECO:0000313" key="11">
    <source>
        <dbReference type="EMBL" id="CAF0799780.1"/>
    </source>
</evidence>
<comment type="subcellular location">
    <subcellularLocation>
        <location evidence="1">Mitochondrion inner membrane</location>
        <topology evidence="1">Single-pass membrane protein</topology>
    </subcellularLocation>
</comment>
<evidence type="ECO:0000313" key="12">
    <source>
        <dbReference type="EMBL" id="CAF0813154.1"/>
    </source>
</evidence>
<evidence type="ECO:0000256" key="3">
    <source>
        <dbReference type="ARBA" id="ARBA00022692"/>
    </source>
</evidence>
<name>A0A813TS20_9BILA</name>
<dbReference type="GO" id="GO:0045277">
    <property type="term" value="C:respiratory chain complex IV"/>
    <property type="evidence" value="ECO:0007669"/>
    <property type="project" value="InterPro"/>
</dbReference>
<evidence type="ECO:0000313" key="14">
    <source>
        <dbReference type="EMBL" id="CAF3599013.1"/>
    </source>
</evidence>
<dbReference type="EMBL" id="CAJNOQ010000543">
    <property type="protein sequence ID" value="CAF0813154.1"/>
    <property type="molecule type" value="Genomic_DNA"/>
</dbReference>
<dbReference type="GO" id="GO:0005743">
    <property type="term" value="C:mitochondrial inner membrane"/>
    <property type="evidence" value="ECO:0007669"/>
    <property type="project" value="UniProtKB-SubCell"/>
</dbReference>
<keyword evidence="6" id="KW-1133">Transmembrane helix</keyword>
<dbReference type="PRINTS" id="PR01873">
    <property type="entry name" value="CYTCOXIDASE4"/>
</dbReference>
<dbReference type="InterPro" id="IPR004203">
    <property type="entry name" value="Cyt_c_oxidase_su4_fam"/>
</dbReference>
<protein>
    <recommendedName>
        <fullName evidence="16">Cytochrome c oxidase subunit 4</fullName>
    </recommendedName>
</protein>
<dbReference type="Pfam" id="PF02936">
    <property type="entry name" value="COX4"/>
    <property type="match status" value="1"/>
</dbReference>
<dbReference type="FunFam" id="1.10.442.10:FF:000001">
    <property type="entry name" value="Cytochrome c oxidase subunit 4 isoform 1"/>
    <property type="match status" value="1"/>
</dbReference>
<dbReference type="GO" id="GO:0006123">
    <property type="term" value="P:mitochondrial electron transport, cytochrome c to oxygen"/>
    <property type="evidence" value="ECO:0007669"/>
    <property type="project" value="InterPro"/>
</dbReference>
<comment type="similarity">
    <text evidence="2">Belongs to the cytochrome c oxidase IV family.</text>
</comment>
<comment type="caution">
    <text evidence="12">The sequence shown here is derived from an EMBL/GenBank/DDBJ whole genome shotgun (WGS) entry which is preliminary data.</text>
</comment>
<dbReference type="EMBL" id="CAJNOK010001218">
    <property type="protein sequence ID" value="CAF0799780.1"/>
    <property type="molecule type" value="Genomic_DNA"/>
</dbReference>
<dbReference type="GO" id="GO:0042765">
    <property type="term" value="C:GPI-anchor transamidase complex"/>
    <property type="evidence" value="ECO:0007669"/>
    <property type="project" value="InterPro"/>
</dbReference>
<dbReference type="SUPFAM" id="SSF81406">
    <property type="entry name" value="Mitochondrial cytochrome c oxidase subunit IV"/>
    <property type="match status" value="1"/>
</dbReference>
<dbReference type="Gene3D" id="1.10.442.10">
    <property type="entry name" value="Cytochrome c oxidase subunit IV"/>
    <property type="match status" value="1"/>
</dbReference>
<evidence type="ECO:0000313" key="15">
    <source>
        <dbReference type="Proteomes" id="UP000663829"/>
    </source>
</evidence>
<keyword evidence="4" id="KW-0999">Mitochondrion inner membrane</keyword>
<accession>A0A813TS20</accession>
<dbReference type="Proteomes" id="UP000681722">
    <property type="component" value="Unassembled WGS sequence"/>
</dbReference>
<dbReference type="UniPathway" id="UPA00705"/>
<keyword evidence="8" id="KW-0496">Mitochondrion</keyword>
<dbReference type="PANTHER" id="PTHR10707">
    <property type="entry name" value="CYTOCHROME C OXIDASE SUBUNIT IV"/>
    <property type="match status" value="1"/>
</dbReference>
<dbReference type="PANTHER" id="PTHR10707:SF10">
    <property type="entry name" value="CYTOCHROME C OXIDASE SUBUNIT 4"/>
    <property type="match status" value="1"/>
</dbReference>
<keyword evidence="5" id="KW-0809">Transit peptide</keyword>
<evidence type="ECO:0000256" key="5">
    <source>
        <dbReference type="ARBA" id="ARBA00022946"/>
    </source>
</evidence>
<keyword evidence="3" id="KW-0812">Transmembrane</keyword>
<dbReference type="InterPro" id="IPR036639">
    <property type="entry name" value="Cyt_c_oxidase_su4_sf"/>
</dbReference>
<keyword evidence="7" id="KW-0560">Oxidoreductase</keyword>
<reference evidence="12" key="1">
    <citation type="submission" date="2021-02" db="EMBL/GenBank/DDBJ databases">
        <authorList>
            <person name="Nowell W R."/>
        </authorList>
    </citation>
    <scope>NUCLEOTIDE SEQUENCE</scope>
</reference>
<keyword evidence="15" id="KW-1185">Reference proteome</keyword>
<keyword evidence="9" id="KW-0472">Membrane</keyword>
<dbReference type="GO" id="GO:0016491">
    <property type="term" value="F:oxidoreductase activity"/>
    <property type="evidence" value="ECO:0007669"/>
    <property type="project" value="UniProtKB-KW"/>
</dbReference>
<dbReference type="AlphaFoldDB" id="A0A813TS20"/>
<gene>
    <name evidence="12" type="ORF">GPM918_LOCUS4142</name>
    <name evidence="11" type="ORF">OVA965_LOCUS4583</name>
    <name evidence="14" type="ORF">SRO942_LOCUS4142</name>
    <name evidence="13" type="ORF">TMI583_LOCUS4581</name>
</gene>
<feature type="region of interest" description="Disordered" evidence="10">
    <location>
        <begin position="32"/>
        <end position="51"/>
    </location>
</feature>
<feature type="non-terminal residue" evidence="12">
    <location>
        <position position="1"/>
    </location>
</feature>
<evidence type="ECO:0000256" key="6">
    <source>
        <dbReference type="ARBA" id="ARBA00022989"/>
    </source>
</evidence>
<organism evidence="12 15">
    <name type="scientific">Didymodactylos carnosus</name>
    <dbReference type="NCBI Taxonomy" id="1234261"/>
    <lineage>
        <taxon>Eukaryota</taxon>
        <taxon>Metazoa</taxon>
        <taxon>Spiralia</taxon>
        <taxon>Gnathifera</taxon>
        <taxon>Rotifera</taxon>
        <taxon>Eurotatoria</taxon>
        <taxon>Bdelloidea</taxon>
        <taxon>Philodinida</taxon>
        <taxon>Philodinidae</taxon>
        <taxon>Didymodactylos</taxon>
    </lineage>
</organism>
<dbReference type="Proteomes" id="UP000677228">
    <property type="component" value="Unassembled WGS sequence"/>
</dbReference>